<dbReference type="OrthoDB" id="422368at2759"/>
<comment type="caution">
    <text evidence="1">The sequence shown here is derived from an EMBL/GenBank/DDBJ whole genome shotgun (WGS) entry which is preliminary data.</text>
</comment>
<name>A0A8T1MZ91_CLOSI</name>
<evidence type="ECO:0000313" key="1">
    <source>
        <dbReference type="EMBL" id="KAG5454182.1"/>
    </source>
</evidence>
<evidence type="ECO:0000313" key="2">
    <source>
        <dbReference type="Proteomes" id="UP000286415"/>
    </source>
</evidence>
<dbReference type="Proteomes" id="UP000286415">
    <property type="component" value="Unassembled WGS sequence"/>
</dbReference>
<dbReference type="AlphaFoldDB" id="A0A8T1MZ91"/>
<accession>A0A8T1MZ91</accession>
<reference evidence="1 2" key="1">
    <citation type="journal article" date="2018" name="Biotechnol. Adv.">
        <title>Improved genomic resources and new bioinformatic workflow for the carcinogenic parasite Clonorchis sinensis: Biotechnological implications.</title>
        <authorList>
            <person name="Wang D."/>
            <person name="Korhonen P.K."/>
            <person name="Gasser R.B."/>
            <person name="Young N.D."/>
        </authorList>
    </citation>
    <scope>NUCLEOTIDE SEQUENCE [LARGE SCALE GENOMIC DNA]</scope>
    <source>
        <strain evidence="1">Cs-k2</strain>
    </source>
</reference>
<proteinExistence type="predicted"/>
<organism evidence="1 2">
    <name type="scientific">Clonorchis sinensis</name>
    <name type="common">Chinese liver fluke</name>
    <dbReference type="NCBI Taxonomy" id="79923"/>
    <lineage>
        <taxon>Eukaryota</taxon>
        <taxon>Metazoa</taxon>
        <taxon>Spiralia</taxon>
        <taxon>Lophotrochozoa</taxon>
        <taxon>Platyhelminthes</taxon>
        <taxon>Trematoda</taxon>
        <taxon>Digenea</taxon>
        <taxon>Opisthorchiida</taxon>
        <taxon>Opisthorchiata</taxon>
        <taxon>Opisthorchiidae</taxon>
        <taxon>Clonorchis</taxon>
    </lineage>
</organism>
<dbReference type="EMBL" id="NIRI02000010">
    <property type="protein sequence ID" value="KAG5454182.1"/>
    <property type="molecule type" value="Genomic_DNA"/>
</dbReference>
<keyword evidence="2" id="KW-1185">Reference proteome</keyword>
<reference evidence="1 2" key="2">
    <citation type="journal article" date="2021" name="Genomics">
        <title>High-quality reference genome for Clonorchis sinensis.</title>
        <authorList>
            <person name="Young N.D."/>
            <person name="Stroehlein A.J."/>
            <person name="Kinkar L."/>
            <person name="Wang T."/>
            <person name="Sohn W.M."/>
            <person name="Chang B.C.H."/>
            <person name="Kaur P."/>
            <person name="Weisz D."/>
            <person name="Dudchenko O."/>
            <person name="Aiden E.L."/>
            <person name="Korhonen P.K."/>
            <person name="Gasser R.B."/>
        </authorList>
    </citation>
    <scope>NUCLEOTIDE SEQUENCE [LARGE SCALE GENOMIC DNA]</scope>
    <source>
        <strain evidence="1">Cs-k2</strain>
    </source>
</reference>
<gene>
    <name evidence="1" type="ORF">CSKR_201931</name>
</gene>
<protein>
    <submittedName>
        <fullName evidence="1">Uncharacterized protein</fullName>
    </submittedName>
</protein>
<dbReference type="Gene3D" id="3.40.50.11350">
    <property type="match status" value="1"/>
</dbReference>
<sequence>MRSTLTIAHVRKFQPRAEDVIRQCRQLTGLLIGLKIFGRMEWFASVRVNRTLFAFRAVRLHSVRDSSPRVLVHRVWIETKSPAPDVDELGIYLGRVKLVRFEPTPERWVALGPGGIAIVDQWICSHASQSTPPRTIICVQQEFTVRHGLVCEPSEDALTLSSGKV</sequence>